<dbReference type="Proteomes" id="UP000298602">
    <property type="component" value="Chromosome"/>
</dbReference>
<protein>
    <submittedName>
        <fullName evidence="1">Uncharacterized protein</fullName>
    </submittedName>
</protein>
<keyword evidence="2" id="KW-1185">Reference proteome</keyword>
<accession>A0A4P8L006</accession>
<dbReference type="AlphaFoldDB" id="A0A4P8L006"/>
<sequence>MESKGTPTLSDIESMVAERERETLRLRIRDAVKSLDKRQAERAVSFLEERAELRRLEHGGSFVAVLWDDEWIPIDRAVEKFCKNAALPED</sequence>
<name>A0A4P8L006_9BACT</name>
<dbReference type="EMBL" id="CP040098">
    <property type="protein sequence ID" value="QCQ21088.1"/>
    <property type="molecule type" value="Genomic_DNA"/>
</dbReference>
<dbReference type="KEGG" id="dax:FDQ92_02050"/>
<proteinExistence type="predicted"/>
<evidence type="ECO:0000313" key="2">
    <source>
        <dbReference type="Proteomes" id="UP000298602"/>
    </source>
</evidence>
<reference evidence="1 2" key="2">
    <citation type="submission" date="2019-05" db="EMBL/GenBank/DDBJ databases">
        <authorList>
            <person name="Suflita J.M."/>
            <person name="Marks C.R."/>
        </authorList>
    </citation>
    <scope>NUCLEOTIDE SEQUENCE [LARGE SCALE GENOMIC DNA]</scope>
    <source>
        <strain evidence="1 2">ALDC</strain>
    </source>
</reference>
<reference evidence="1 2" key="1">
    <citation type="submission" date="2019-05" db="EMBL/GenBank/DDBJ databases">
        <title>The Complete Genome Sequence of the n-alkane-degrading Desulfoglaeba alkanexedens ALDC reveals multiple alkylsuccinate synthase gene clusters.</title>
        <authorList>
            <person name="Callaghan A.V."/>
            <person name="Davidova I.A."/>
            <person name="Duncan K.E."/>
            <person name="Morris B."/>
            <person name="McInerney M.J."/>
        </authorList>
    </citation>
    <scope>NUCLEOTIDE SEQUENCE [LARGE SCALE GENOMIC DNA]</scope>
    <source>
        <strain evidence="1 2">ALDC</strain>
    </source>
</reference>
<gene>
    <name evidence="1" type="ORF">FDQ92_02050</name>
</gene>
<organism evidence="1 2">
    <name type="scientific">Desulfoglaeba alkanexedens ALDC</name>
    <dbReference type="NCBI Taxonomy" id="980445"/>
    <lineage>
        <taxon>Bacteria</taxon>
        <taxon>Pseudomonadati</taxon>
        <taxon>Thermodesulfobacteriota</taxon>
        <taxon>Syntrophobacteria</taxon>
        <taxon>Syntrophobacterales</taxon>
        <taxon>Syntrophobacteraceae</taxon>
        <taxon>Desulfoglaeba</taxon>
    </lineage>
</organism>
<evidence type="ECO:0000313" key="1">
    <source>
        <dbReference type="EMBL" id="QCQ21088.1"/>
    </source>
</evidence>
<dbReference type="RefSeq" id="WP_137423057.1">
    <property type="nucleotide sequence ID" value="NZ_CP040098.1"/>
</dbReference>